<evidence type="ECO:0000256" key="5">
    <source>
        <dbReference type="PROSITE-ProRule" id="PRU00108"/>
    </source>
</evidence>
<evidence type="ECO:0000256" key="2">
    <source>
        <dbReference type="ARBA" id="ARBA00023125"/>
    </source>
</evidence>
<keyword evidence="9" id="KW-1185">Reference proteome</keyword>
<dbReference type="InterPro" id="IPR001356">
    <property type="entry name" value="HD"/>
</dbReference>
<keyword evidence="3 5" id="KW-0371">Homeobox</keyword>
<dbReference type="SMART" id="SM00389">
    <property type="entry name" value="HOX"/>
    <property type="match status" value="1"/>
</dbReference>
<feature type="domain" description="Homeobox" evidence="7">
    <location>
        <begin position="1"/>
        <end position="61"/>
    </location>
</feature>
<dbReference type="GO" id="GO:0000977">
    <property type="term" value="F:RNA polymerase II transcription regulatory region sequence-specific DNA binding"/>
    <property type="evidence" value="ECO:0007669"/>
    <property type="project" value="TreeGrafter"/>
</dbReference>
<name>A0AAV1ZDZ9_9ARAC</name>
<dbReference type="Pfam" id="PF00046">
    <property type="entry name" value="Homeodomain"/>
    <property type="match status" value="1"/>
</dbReference>
<dbReference type="EMBL" id="CAXIEN010000034">
    <property type="protein sequence ID" value="CAL1268492.1"/>
    <property type="molecule type" value="Genomic_DNA"/>
</dbReference>
<evidence type="ECO:0000256" key="3">
    <source>
        <dbReference type="ARBA" id="ARBA00023155"/>
    </source>
</evidence>
<dbReference type="PANTHER" id="PTHR24329:SF543">
    <property type="entry name" value="FI01017P-RELATED"/>
    <property type="match status" value="1"/>
</dbReference>
<evidence type="ECO:0000256" key="4">
    <source>
        <dbReference type="ARBA" id="ARBA00023242"/>
    </source>
</evidence>
<accession>A0AAV1ZDZ9</accession>
<dbReference type="SUPFAM" id="SSF46689">
    <property type="entry name" value="Homeodomain-like"/>
    <property type="match status" value="1"/>
</dbReference>
<feature type="DNA-binding region" description="Homeobox" evidence="5">
    <location>
        <begin position="3"/>
        <end position="62"/>
    </location>
</feature>
<sequence>PRFRRCRTRFTKQQVATLEKVFSEIQYPSVSIREKVAADTKLSEARVQVWFSNRRAKWRRENDIKWMTQKQNHKVPDPHQEFKGNSSIPFHGINSKILYAQNLVPVEALKGILHLNPVLKFP</sequence>
<dbReference type="Gene3D" id="1.10.10.60">
    <property type="entry name" value="Homeodomain-like"/>
    <property type="match status" value="1"/>
</dbReference>
<dbReference type="Proteomes" id="UP001497382">
    <property type="component" value="Unassembled WGS sequence"/>
</dbReference>
<reference evidence="8 9" key="1">
    <citation type="submission" date="2024-04" db="EMBL/GenBank/DDBJ databases">
        <authorList>
            <person name="Rising A."/>
            <person name="Reimegard J."/>
            <person name="Sonavane S."/>
            <person name="Akerstrom W."/>
            <person name="Nylinder S."/>
            <person name="Hedman E."/>
            <person name="Kallberg Y."/>
        </authorList>
    </citation>
    <scope>NUCLEOTIDE SEQUENCE [LARGE SCALE GENOMIC DNA]</scope>
</reference>
<dbReference type="PROSITE" id="PS00027">
    <property type="entry name" value="HOMEOBOX_1"/>
    <property type="match status" value="1"/>
</dbReference>
<protein>
    <recommendedName>
        <fullName evidence="7">Homeobox domain-containing protein</fullName>
    </recommendedName>
</protein>
<evidence type="ECO:0000256" key="1">
    <source>
        <dbReference type="ARBA" id="ARBA00004123"/>
    </source>
</evidence>
<evidence type="ECO:0000313" key="9">
    <source>
        <dbReference type="Proteomes" id="UP001497382"/>
    </source>
</evidence>
<evidence type="ECO:0000259" key="7">
    <source>
        <dbReference type="PROSITE" id="PS50071"/>
    </source>
</evidence>
<keyword evidence="4 5" id="KW-0539">Nucleus</keyword>
<dbReference type="GO" id="GO:0000981">
    <property type="term" value="F:DNA-binding transcription factor activity, RNA polymerase II-specific"/>
    <property type="evidence" value="ECO:0007669"/>
    <property type="project" value="InterPro"/>
</dbReference>
<feature type="non-terminal residue" evidence="8">
    <location>
        <position position="1"/>
    </location>
</feature>
<proteinExistence type="predicted"/>
<dbReference type="CDD" id="cd00086">
    <property type="entry name" value="homeodomain"/>
    <property type="match status" value="1"/>
</dbReference>
<comment type="subcellular location">
    <subcellularLocation>
        <location evidence="1 5 6">Nucleus</location>
    </subcellularLocation>
</comment>
<keyword evidence="2 5" id="KW-0238">DNA-binding</keyword>
<dbReference type="InterPro" id="IPR017970">
    <property type="entry name" value="Homeobox_CS"/>
</dbReference>
<organism evidence="8 9">
    <name type="scientific">Larinioides sclopetarius</name>
    <dbReference type="NCBI Taxonomy" id="280406"/>
    <lineage>
        <taxon>Eukaryota</taxon>
        <taxon>Metazoa</taxon>
        <taxon>Ecdysozoa</taxon>
        <taxon>Arthropoda</taxon>
        <taxon>Chelicerata</taxon>
        <taxon>Arachnida</taxon>
        <taxon>Araneae</taxon>
        <taxon>Araneomorphae</taxon>
        <taxon>Entelegynae</taxon>
        <taxon>Araneoidea</taxon>
        <taxon>Araneidae</taxon>
        <taxon>Larinioides</taxon>
    </lineage>
</organism>
<evidence type="ECO:0000313" key="8">
    <source>
        <dbReference type="EMBL" id="CAL1268492.1"/>
    </source>
</evidence>
<evidence type="ECO:0000256" key="6">
    <source>
        <dbReference type="RuleBase" id="RU000682"/>
    </source>
</evidence>
<dbReference type="GO" id="GO:0005634">
    <property type="term" value="C:nucleus"/>
    <property type="evidence" value="ECO:0007669"/>
    <property type="project" value="UniProtKB-SubCell"/>
</dbReference>
<gene>
    <name evidence="8" type="ORF">LARSCL_LOCUS4195</name>
</gene>
<comment type="caution">
    <text evidence="8">The sequence shown here is derived from an EMBL/GenBank/DDBJ whole genome shotgun (WGS) entry which is preliminary data.</text>
</comment>
<dbReference type="InterPro" id="IPR009057">
    <property type="entry name" value="Homeodomain-like_sf"/>
</dbReference>
<dbReference type="PANTHER" id="PTHR24329">
    <property type="entry name" value="HOMEOBOX PROTEIN ARISTALESS"/>
    <property type="match status" value="1"/>
</dbReference>
<dbReference type="PROSITE" id="PS50071">
    <property type="entry name" value="HOMEOBOX_2"/>
    <property type="match status" value="1"/>
</dbReference>
<dbReference type="InterPro" id="IPR050649">
    <property type="entry name" value="Paired_Homeobox_TFs"/>
</dbReference>
<dbReference type="AlphaFoldDB" id="A0AAV1ZDZ9"/>